<dbReference type="SUPFAM" id="SSF140453">
    <property type="entry name" value="EsxAB dimer-like"/>
    <property type="match status" value="1"/>
</dbReference>
<sequence length="120" mass="12972">MDSGRQGGYVTSESENSTEIFQVVPAEVTDAGQFMRMTAEELINGVRSLDNEVTDLLKTWRGRSATDYSNGWTEVHKGANEVLQALQDMAELLGVAGTVFADMDQDNASGFGSLLNLPPV</sequence>
<name>A0A6I3KX02_9NOCA</name>
<reference evidence="1 2" key="1">
    <citation type="submission" date="2019-11" db="EMBL/GenBank/DDBJ databases">
        <title>Nocardia sp. nov. CT2-14 isolated from soil.</title>
        <authorList>
            <person name="Kanchanasin P."/>
            <person name="Tanasupawat S."/>
            <person name="Yuki M."/>
            <person name="Kudo T."/>
        </authorList>
    </citation>
    <scope>NUCLEOTIDE SEQUENCE [LARGE SCALE GENOMIC DNA]</scope>
    <source>
        <strain evidence="1 2">CT2-14</strain>
    </source>
</reference>
<dbReference type="InterPro" id="IPR036689">
    <property type="entry name" value="ESAT-6-like_sf"/>
</dbReference>
<dbReference type="Proteomes" id="UP000432464">
    <property type="component" value="Unassembled WGS sequence"/>
</dbReference>
<evidence type="ECO:0000313" key="1">
    <source>
        <dbReference type="EMBL" id="MTE12614.1"/>
    </source>
</evidence>
<accession>A0A6I3KX02</accession>
<evidence type="ECO:0000313" key="2">
    <source>
        <dbReference type="Proteomes" id="UP000432464"/>
    </source>
</evidence>
<dbReference type="InterPro" id="IPR010310">
    <property type="entry name" value="T7SS_ESAT-6-like"/>
</dbReference>
<dbReference type="Pfam" id="PF06013">
    <property type="entry name" value="WXG100"/>
    <property type="match status" value="1"/>
</dbReference>
<dbReference type="EMBL" id="WMBB01000003">
    <property type="protein sequence ID" value="MTE12614.1"/>
    <property type="molecule type" value="Genomic_DNA"/>
</dbReference>
<keyword evidence="2" id="KW-1185">Reference proteome</keyword>
<gene>
    <name evidence="1" type="ORF">GLP40_07465</name>
</gene>
<dbReference type="AlphaFoldDB" id="A0A6I3KX02"/>
<proteinExistence type="predicted"/>
<dbReference type="Gene3D" id="1.10.287.1060">
    <property type="entry name" value="ESAT-6-like"/>
    <property type="match status" value="1"/>
</dbReference>
<dbReference type="NCBIfam" id="TIGR03930">
    <property type="entry name" value="WXG100_ESAT6"/>
    <property type="match status" value="1"/>
</dbReference>
<organism evidence="1 2">
    <name type="scientific">Nocardia aurantiaca</name>
    <dbReference type="NCBI Taxonomy" id="2675850"/>
    <lineage>
        <taxon>Bacteria</taxon>
        <taxon>Bacillati</taxon>
        <taxon>Actinomycetota</taxon>
        <taxon>Actinomycetes</taxon>
        <taxon>Mycobacteriales</taxon>
        <taxon>Nocardiaceae</taxon>
        <taxon>Nocardia</taxon>
    </lineage>
</organism>
<comment type="caution">
    <text evidence="1">The sequence shown here is derived from an EMBL/GenBank/DDBJ whole genome shotgun (WGS) entry which is preliminary data.</text>
</comment>
<protein>
    <submittedName>
        <fullName evidence="1">WXG100 family type VII secretion target</fullName>
    </submittedName>
</protein>